<dbReference type="Gene3D" id="1.10.10.10">
    <property type="entry name" value="Winged helix-like DNA-binding domain superfamily/Winged helix DNA-binding domain"/>
    <property type="match status" value="1"/>
</dbReference>
<dbReference type="PANTHER" id="PTHR38465:SF2">
    <property type="entry name" value="HTH-TYPE TRANSCRIPTIONAL REGULATOR MMPR5"/>
    <property type="match status" value="1"/>
</dbReference>
<keyword evidence="2" id="KW-0238">DNA-binding</keyword>
<name>A0ABU6AM63_9NOCA</name>
<organism evidence="4 5">
    <name type="scientific">Nocardia implantans</name>
    <dbReference type="NCBI Taxonomy" id="3108168"/>
    <lineage>
        <taxon>Bacteria</taxon>
        <taxon>Bacillati</taxon>
        <taxon>Actinomycetota</taxon>
        <taxon>Actinomycetes</taxon>
        <taxon>Mycobacteriales</taxon>
        <taxon>Nocardiaceae</taxon>
        <taxon>Nocardia</taxon>
    </lineage>
</organism>
<gene>
    <name evidence="4" type="ORF">U3653_00770</name>
</gene>
<comment type="caution">
    <text evidence="4">The sequence shown here is derived from an EMBL/GenBank/DDBJ whole genome shotgun (WGS) entry which is preliminary data.</text>
</comment>
<dbReference type="EMBL" id="JAYKYQ010000001">
    <property type="protein sequence ID" value="MEB3508543.1"/>
    <property type="molecule type" value="Genomic_DNA"/>
</dbReference>
<evidence type="ECO:0000256" key="3">
    <source>
        <dbReference type="ARBA" id="ARBA00023163"/>
    </source>
</evidence>
<evidence type="ECO:0000256" key="1">
    <source>
        <dbReference type="ARBA" id="ARBA00023015"/>
    </source>
</evidence>
<dbReference type="Gene3D" id="1.10.287.160">
    <property type="entry name" value="HR1 repeat"/>
    <property type="match status" value="1"/>
</dbReference>
<accession>A0ABU6AM63</accession>
<evidence type="ECO:0000313" key="4">
    <source>
        <dbReference type="EMBL" id="MEB3508543.1"/>
    </source>
</evidence>
<dbReference type="Proteomes" id="UP001348098">
    <property type="component" value="Unassembled WGS sequence"/>
</dbReference>
<sequence length="158" mass="17636">MANRDPGHEQVLEWVERVAMFCTAEYGIPPISGRILGWLMICDPAEQSADEIGAAIGASRASLATNMRVLIDAGFVRRRTKPGERTHFYRMDDDAWSTVLQRRVAGLHLFRDVAAQGMELAGPGSARAERLRAAHDVYDWMAKRLSEQPLPSRESGDR</sequence>
<keyword evidence="3" id="KW-0804">Transcription</keyword>
<evidence type="ECO:0000313" key="5">
    <source>
        <dbReference type="Proteomes" id="UP001348098"/>
    </source>
</evidence>
<dbReference type="SUPFAM" id="SSF46785">
    <property type="entry name" value="Winged helix' DNA-binding domain"/>
    <property type="match status" value="1"/>
</dbReference>
<protein>
    <submittedName>
        <fullName evidence="4">Helix-turn-helix domain-containing protein</fullName>
    </submittedName>
</protein>
<evidence type="ECO:0000256" key="2">
    <source>
        <dbReference type="ARBA" id="ARBA00023125"/>
    </source>
</evidence>
<keyword evidence="5" id="KW-1185">Reference proteome</keyword>
<reference evidence="4 5" key="1">
    <citation type="submission" date="2023-12" db="EMBL/GenBank/DDBJ databases">
        <title>novel species in genus Nocarida.</title>
        <authorList>
            <person name="Li Z."/>
        </authorList>
    </citation>
    <scope>NUCLEOTIDE SEQUENCE [LARGE SCALE GENOMIC DNA]</scope>
    <source>
        <strain evidence="4 5">CDC186</strain>
    </source>
</reference>
<dbReference type="PANTHER" id="PTHR38465">
    <property type="entry name" value="HTH-TYPE TRANSCRIPTIONAL REGULATOR MJ1563-RELATED"/>
    <property type="match status" value="1"/>
</dbReference>
<dbReference type="InterPro" id="IPR052362">
    <property type="entry name" value="HTH-GbsR_regulator"/>
</dbReference>
<dbReference type="InterPro" id="IPR036390">
    <property type="entry name" value="WH_DNA-bd_sf"/>
</dbReference>
<dbReference type="InterPro" id="IPR036388">
    <property type="entry name" value="WH-like_DNA-bd_sf"/>
</dbReference>
<dbReference type="RefSeq" id="WP_195080864.1">
    <property type="nucleotide sequence ID" value="NZ_JAYESH010000022.1"/>
</dbReference>
<keyword evidence="1" id="KW-0805">Transcription regulation</keyword>
<proteinExistence type="predicted"/>